<dbReference type="SUPFAM" id="SSF46689">
    <property type="entry name" value="Homeodomain-like"/>
    <property type="match status" value="1"/>
</dbReference>
<protein>
    <submittedName>
        <fullName evidence="1">Transposase</fullName>
    </submittedName>
</protein>
<gene>
    <name evidence="1" type="ORF">NCTC9183_01754</name>
</gene>
<dbReference type="AlphaFoldDB" id="A0A4P0XVR8"/>
<proteinExistence type="predicted"/>
<reference evidence="1" key="1">
    <citation type="submission" date="2019-04" db="EMBL/GenBank/DDBJ databases">
        <authorList>
            <consortium name="Pathogen Informatics"/>
        </authorList>
    </citation>
    <scope>NUCLEOTIDE SEQUENCE</scope>
    <source>
        <strain evidence="1">NCTC9183</strain>
    </source>
</reference>
<dbReference type="Pfam" id="PF13565">
    <property type="entry name" value="HTH_32"/>
    <property type="match status" value="1"/>
</dbReference>
<name>A0A4P0XVR8_KLEPN</name>
<evidence type="ECO:0000313" key="1">
    <source>
        <dbReference type="EMBL" id="VTM51485.1"/>
    </source>
</evidence>
<dbReference type="InterPro" id="IPR047655">
    <property type="entry name" value="Transpos_IS630-like"/>
</dbReference>
<sequence length="257" mass="29402">MPIIAPIPRGERRLMQKAIHKTRDKNHARRLTAMLMLHRGERVSDVARTLCCARSSVGRWINWFTHSGIEGLKSLPAGRSRRWPFEHICTLLRELIKHSPGDFGYQRSRWSTELLAIKINEITGCQLHAATVRRWLPSAGLVWRRAAPTLRIRDPHKDEKMAVIHKALDECSAEHPVFYEDEVDIHLNPKIGADWQLRGQQKRVVTPGQNEKYYLAGALHSGTGKVSYVGGNSKSSALFIALLKHLKATYRRRKQSR</sequence>
<organism evidence="1">
    <name type="scientific">Klebsiella pneumoniae</name>
    <dbReference type="NCBI Taxonomy" id="573"/>
    <lineage>
        <taxon>Bacteria</taxon>
        <taxon>Pseudomonadati</taxon>
        <taxon>Pseudomonadota</taxon>
        <taxon>Gammaproteobacteria</taxon>
        <taxon>Enterobacterales</taxon>
        <taxon>Enterobacteriaceae</taxon>
        <taxon>Klebsiella/Raoultella group</taxon>
        <taxon>Klebsiella</taxon>
        <taxon>Klebsiella pneumoniae complex</taxon>
    </lineage>
</organism>
<accession>A0A4P0XVR8</accession>
<dbReference type="EMBL" id="CABDVL010000003">
    <property type="protein sequence ID" value="VTM51485.1"/>
    <property type="molecule type" value="Genomic_DNA"/>
</dbReference>
<dbReference type="InterPro" id="IPR009057">
    <property type="entry name" value="Homeodomain-like_sf"/>
</dbReference>
<dbReference type="NCBIfam" id="NF033545">
    <property type="entry name" value="transpos_IS630"/>
    <property type="match status" value="1"/>
</dbReference>
<dbReference type="Proteomes" id="UP000507695">
    <property type="component" value="Unassembled WGS sequence"/>
</dbReference>